<protein>
    <submittedName>
        <fullName evidence="1">Uncharacterized protein</fullName>
    </submittedName>
</protein>
<sequence>MSKGYQLGYSVLFLTSTKKATTQYGVAFLVSRISLLIKGFNSAFSCK</sequence>
<accession>A0A290S9K7</accession>
<dbReference type="EMBL" id="CP011025">
    <property type="protein sequence ID" value="ATC88227.1"/>
    <property type="molecule type" value="Genomic_DNA"/>
</dbReference>
<dbReference type="AlphaFoldDB" id="A0A290S9K7"/>
<organism evidence="1 2">
    <name type="scientific">Pseudoalteromonas arctica A 37-1-2</name>
    <dbReference type="NCBI Taxonomy" id="1117313"/>
    <lineage>
        <taxon>Bacteria</taxon>
        <taxon>Pseudomonadati</taxon>
        <taxon>Pseudomonadota</taxon>
        <taxon>Gammaproteobacteria</taxon>
        <taxon>Alteromonadales</taxon>
        <taxon>Pseudoalteromonadaceae</taxon>
        <taxon>Pseudoalteromonas</taxon>
    </lineage>
</organism>
<reference evidence="1 2" key="1">
    <citation type="journal article" date="2012" name="J. Bacteriol.">
        <title>Genome sequences of type strains of seven species of the marine bacterium Pseudoalteromonas.</title>
        <authorList>
            <person name="Xie B.B."/>
            <person name="Shu Y.L."/>
            <person name="Qin Q.L."/>
            <person name="Rong J.C."/>
            <person name="Zhang X.Y."/>
            <person name="Chen X.L."/>
            <person name="Shi M."/>
            <person name="He H.L."/>
            <person name="Zhou B.C."/>
            <person name="Zhang Y.Z."/>
        </authorList>
    </citation>
    <scope>NUCLEOTIDE SEQUENCE [LARGE SCALE GENOMIC DNA]</scope>
    <source>
        <strain evidence="1 2">A 37-1-2</strain>
    </source>
</reference>
<dbReference type="KEGG" id="part:PARC_a3915"/>
<evidence type="ECO:0000313" key="2">
    <source>
        <dbReference type="Proteomes" id="UP000016505"/>
    </source>
</evidence>
<gene>
    <name evidence="1" type="ORF">PARC_a3915</name>
</gene>
<name>A0A290S9K7_9GAMM</name>
<dbReference type="Proteomes" id="UP000016505">
    <property type="component" value="Chromosome I"/>
</dbReference>
<evidence type="ECO:0000313" key="1">
    <source>
        <dbReference type="EMBL" id="ATC88227.1"/>
    </source>
</evidence>
<proteinExistence type="predicted"/>